<sequence length="34" mass="3782">MNNLEELKKSAMKATQGKWVAFSNIKTGTFAVHT</sequence>
<evidence type="ECO:0000313" key="2">
    <source>
        <dbReference type="Proteomes" id="UP000712947"/>
    </source>
</evidence>
<protein>
    <submittedName>
        <fullName evidence="1">Ead/Ea22-like family protein</fullName>
    </submittedName>
</protein>
<gene>
    <name evidence="1" type="ORF">HB991_09460</name>
</gene>
<evidence type="ECO:0000313" key="1">
    <source>
        <dbReference type="EMBL" id="NIL22740.1"/>
    </source>
</evidence>
<organism evidence="1 2">
    <name type="scientific">Yersinia mollaretii</name>
    <dbReference type="NCBI Taxonomy" id="33060"/>
    <lineage>
        <taxon>Bacteria</taxon>
        <taxon>Pseudomonadati</taxon>
        <taxon>Pseudomonadota</taxon>
        <taxon>Gammaproteobacteria</taxon>
        <taxon>Enterobacterales</taxon>
        <taxon>Yersiniaceae</taxon>
        <taxon>Yersinia</taxon>
    </lineage>
</organism>
<reference evidence="1" key="1">
    <citation type="submission" date="2020-03" db="EMBL/GenBank/DDBJ databases">
        <authorList>
            <person name="Kislichkina A."/>
            <person name="Dentovskaya S."/>
            <person name="Shaikhutdinov R."/>
            <person name="Ivanov S."/>
            <person name="Sizova A."/>
            <person name="Solomentsev V."/>
            <person name="Bogun A."/>
        </authorList>
    </citation>
    <scope>NUCLEOTIDE SEQUENCE</scope>
    <source>
        <strain evidence="1">SCPM-O-B-7610</strain>
    </source>
</reference>
<dbReference type="Proteomes" id="UP000712947">
    <property type="component" value="Unassembled WGS sequence"/>
</dbReference>
<dbReference type="AlphaFoldDB" id="A0AA44HZV6"/>
<dbReference type="EMBL" id="JAASAI010000007">
    <property type="protein sequence ID" value="NIL22740.1"/>
    <property type="molecule type" value="Genomic_DNA"/>
</dbReference>
<comment type="caution">
    <text evidence="1">The sequence shown here is derived from an EMBL/GenBank/DDBJ whole genome shotgun (WGS) entry which is preliminary data.</text>
</comment>
<name>A0AA44HZV6_YERMO</name>
<proteinExistence type="predicted"/>
<feature type="non-terminal residue" evidence="1">
    <location>
        <position position="34"/>
    </location>
</feature>
<accession>A0AA44HZV6</accession>